<dbReference type="GeneID" id="16077276"/>
<keyword evidence="3" id="KW-1185">Reference proteome</keyword>
<dbReference type="AlphaFoldDB" id="F2U1H6"/>
<feature type="compositionally biased region" description="Polar residues" evidence="1">
    <location>
        <begin position="349"/>
        <end position="361"/>
    </location>
</feature>
<feature type="compositionally biased region" description="Low complexity" evidence="1">
    <location>
        <begin position="59"/>
        <end position="70"/>
    </location>
</feature>
<feature type="compositionally biased region" description="Low complexity" evidence="1">
    <location>
        <begin position="78"/>
        <end position="96"/>
    </location>
</feature>
<dbReference type="CDD" id="cd22961">
    <property type="entry name" value="DD_TEX55-like"/>
    <property type="match status" value="1"/>
</dbReference>
<feature type="compositionally biased region" description="Acidic residues" evidence="1">
    <location>
        <begin position="388"/>
        <end position="404"/>
    </location>
</feature>
<feature type="compositionally biased region" description="Acidic residues" evidence="1">
    <location>
        <begin position="219"/>
        <end position="233"/>
    </location>
</feature>
<protein>
    <submittedName>
        <fullName evidence="2">Uncharacterized protein</fullName>
    </submittedName>
</protein>
<feature type="region of interest" description="Disordered" evidence="1">
    <location>
        <begin position="146"/>
        <end position="264"/>
    </location>
</feature>
<feature type="region of interest" description="Disordered" evidence="1">
    <location>
        <begin position="49"/>
        <end position="129"/>
    </location>
</feature>
<name>F2U1H6_SALR5</name>
<dbReference type="Proteomes" id="UP000007799">
    <property type="component" value="Unassembled WGS sequence"/>
</dbReference>
<proteinExistence type="predicted"/>
<evidence type="ECO:0000256" key="1">
    <source>
        <dbReference type="SAM" id="MobiDB-lite"/>
    </source>
</evidence>
<dbReference type="RefSeq" id="XP_004996682.1">
    <property type="nucleotide sequence ID" value="XM_004996625.1"/>
</dbReference>
<evidence type="ECO:0000313" key="2">
    <source>
        <dbReference type="EMBL" id="EGD81478.1"/>
    </source>
</evidence>
<feature type="compositionally biased region" description="Polar residues" evidence="1">
    <location>
        <begin position="443"/>
        <end position="452"/>
    </location>
</feature>
<sequence length="487" mass="51766">MTPEDKAYVDKHDLDNLIQAMMMAMLRSKPKDPIHFLIQKLSKLLKKREGSSAPQLSKAAATVATTSAVARRLRRSARQGSGRSTPSGSSKPSSKASRLKKRPTGLHLDNDNDNDSNEDERDNAMDPTQAVQRGTNAAALAEMLEEEEAPPLSSKTQKGNNADAASDTSSEHGDDASADAAADAARSETETHHSPKEVQQGKGRDMEVTRQALAMLSEGEGESTDAAEEDAAADTDSGSGGDAAMVTGGGARGRRQSSVGAPSMCNPIVHCPNCGATISNSGSTATVVAPKRGAAGLWSTAGNAVRFTTALHNATLRRIHDPHATLRLNEHDAEEMGFGEDDDNDKQHASMQSGGLSSLLKTQRKKPSGGAGTSHTRDPRQRRAVPISDDDTTANDDEDDDDFIADSVYGGVGVGPKRRNRSRPNSRTSRRQPAQRHADLVSTWKSGAQTPTNGGGDEDDEDEYEDVMSIATGVDADDELEAFFRSH</sequence>
<dbReference type="InParanoid" id="F2U1H6"/>
<dbReference type="SUPFAM" id="SSF47391">
    <property type="entry name" value="Dimerization-anchoring domain of cAMP-dependent PK regulatory subunit"/>
    <property type="match status" value="1"/>
</dbReference>
<feature type="compositionally biased region" description="Basic residues" evidence="1">
    <location>
        <begin position="416"/>
        <end position="434"/>
    </location>
</feature>
<evidence type="ECO:0000313" key="3">
    <source>
        <dbReference type="Proteomes" id="UP000007799"/>
    </source>
</evidence>
<dbReference type="KEGG" id="sre:PTSG_02196"/>
<feature type="compositionally biased region" description="Basic and acidic residues" evidence="1">
    <location>
        <begin position="185"/>
        <end position="196"/>
    </location>
</feature>
<dbReference type="EMBL" id="GL832959">
    <property type="protein sequence ID" value="EGD81478.1"/>
    <property type="molecule type" value="Genomic_DNA"/>
</dbReference>
<feature type="compositionally biased region" description="Acidic residues" evidence="1">
    <location>
        <begin position="111"/>
        <end position="121"/>
    </location>
</feature>
<organism evidence="2 3">
    <name type="scientific">Salpingoeca rosetta (strain ATCC 50818 / BSB-021)</name>
    <dbReference type="NCBI Taxonomy" id="946362"/>
    <lineage>
        <taxon>Eukaryota</taxon>
        <taxon>Choanoflagellata</taxon>
        <taxon>Craspedida</taxon>
        <taxon>Salpingoecidae</taxon>
        <taxon>Salpingoeca</taxon>
    </lineage>
</organism>
<gene>
    <name evidence="2" type="ORF">PTSG_02196</name>
</gene>
<feature type="region of interest" description="Disordered" evidence="1">
    <location>
        <begin position="336"/>
        <end position="463"/>
    </location>
</feature>
<reference evidence="2" key="1">
    <citation type="submission" date="2009-08" db="EMBL/GenBank/DDBJ databases">
        <title>Annotation of Salpingoeca rosetta.</title>
        <authorList>
            <consortium name="The Broad Institute Genome Sequencing Platform"/>
            <person name="Russ C."/>
            <person name="Cuomo C."/>
            <person name="Burger G."/>
            <person name="Gray M.W."/>
            <person name="Holland P.W.H."/>
            <person name="King N."/>
            <person name="Lang F.B.F."/>
            <person name="Roger A.J."/>
            <person name="Ruiz-Trillo I."/>
            <person name="Young S.K."/>
            <person name="Zeng Q."/>
            <person name="Gargeya S."/>
            <person name="Alvarado L."/>
            <person name="Berlin A."/>
            <person name="Chapman S.B."/>
            <person name="Chen Z."/>
            <person name="Freedman E."/>
            <person name="Gellesch M."/>
            <person name="Goldberg J."/>
            <person name="Griggs A."/>
            <person name="Gujja S."/>
            <person name="Heilman E."/>
            <person name="Heiman D."/>
            <person name="Howarth C."/>
            <person name="Mehta T."/>
            <person name="Neiman D."/>
            <person name="Pearson M."/>
            <person name="Roberts A."/>
            <person name="Saif S."/>
            <person name="Shea T."/>
            <person name="Shenoy N."/>
            <person name="Sisk P."/>
            <person name="Stolte C."/>
            <person name="Sykes S."/>
            <person name="White J."/>
            <person name="Yandava C."/>
            <person name="Haas B."/>
            <person name="Nusbaum C."/>
            <person name="Birren B."/>
        </authorList>
    </citation>
    <scope>NUCLEOTIDE SEQUENCE</scope>
    <source>
        <strain evidence="2">ATCC 50818</strain>
    </source>
</reference>
<accession>F2U1H6</accession>